<keyword evidence="4" id="KW-1185">Reference proteome</keyword>
<dbReference type="InterPro" id="IPR036890">
    <property type="entry name" value="HATPase_C_sf"/>
</dbReference>
<dbReference type="CDD" id="cd16935">
    <property type="entry name" value="HATPase_AgrC-ComD-like"/>
    <property type="match status" value="1"/>
</dbReference>
<dbReference type="SUPFAM" id="SSF55874">
    <property type="entry name" value="ATPase domain of HSP90 chaperone/DNA topoisomerase II/histidine kinase"/>
    <property type="match status" value="1"/>
</dbReference>
<dbReference type="EMBL" id="MWWW01000006">
    <property type="protein sequence ID" value="OZG60639.1"/>
    <property type="molecule type" value="Genomic_DNA"/>
</dbReference>
<protein>
    <submittedName>
        <fullName evidence="3">Histidine kinase</fullName>
    </submittedName>
</protein>
<feature type="transmembrane region" description="Helical" evidence="1">
    <location>
        <begin position="127"/>
        <end position="149"/>
    </location>
</feature>
<dbReference type="Pfam" id="PF14501">
    <property type="entry name" value="HATPase_c_5"/>
    <property type="match status" value="1"/>
</dbReference>
<dbReference type="OrthoDB" id="3229604at2"/>
<feature type="domain" description="Sensor histidine kinase NatK-like C-terminal" evidence="2">
    <location>
        <begin position="321"/>
        <end position="426"/>
    </location>
</feature>
<feature type="transmembrane region" description="Helical" evidence="1">
    <location>
        <begin position="61"/>
        <end position="82"/>
    </location>
</feature>
<dbReference type="Proteomes" id="UP000216871">
    <property type="component" value="Unassembled WGS sequence"/>
</dbReference>
<feature type="transmembrane region" description="Helical" evidence="1">
    <location>
        <begin position="12"/>
        <end position="28"/>
    </location>
</feature>
<dbReference type="AlphaFoldDB" id="A0A261FNC9"/>
<dbReference type="RefSeq" id="WP_094667244.1">
    <property type="nucleotide sequence ID" value="NZ_MWWW01000006.1"/>
</dbReference>
<feature type="transmembrane region" description="Helical" evidence="1">
    <location>
        <begin position="35"/>
        <end position="55"/>
    </location>
</feature>
<feature type="transmembrane region" description="Helical" evidence="1">
    <location>
        <begin position="161"/>
        <end position="179"/>
    </location>
</feature>
<comment type="caution">
    <text evidence="3">The sequence shown here is derived from an EMBL/GenBank/DDBJ whole genome shotgun (WGS) entry which is preliminary data.</text>
</comment>
<proteinExistence type="predicted"/>
<evidence type="ECO:0000313" key="3">
    <source>
        <dbReference type="EMBL" id="OZG60639.1"/>
    </source>
</evidence>
<evidence type="ECO:0000259" key="2">
    <source>
        <dbReference type="Pfam" id="PF14501"/>
    </source>
</evidence>
<keyword evidence="3" id="KW-0418">Kinase</keyword>
<keyword evidence="1" id="KW-0472">Membrane</keyword>
<evidence type="ECO:0000256" key="1">
    <source>
        <dbReference type="SAM" id="Phobius"/>
    </source>
</evidence>
<organism evidence="3 4">
    <name type="scientific">Bifidobacterium myosotis</name>
    <dbReference type="NCBI Taxonomy" id="1630166"/>
    <lineage>
        <taxon>Bacteria</taxon>
        <taxon>Bacillati</taxon>
        <taxon>Actinomycetota</taxon>
        <taxon>Actinomycetes</taxon>
        <taxon>Bifidobacteriales</taxon>
        <taxon>Bifidobacteriaceae</taxon>
        <taxon>Bifidobacterium</taxon>
    </lineage>
</organism>
<accession>A0A261FNC9</accession>
<sequence>MGQIIRFFDANGMVFELLITTLMFTWWLERRPGFAARFGLGMAALLVGSGLWRLLVPVNLWTVSAENMLAYVTYTVWIALCWRVNMRQAVFYFVMGGTLQHFVYRGARLASTWLHYFWEDASWIDTYVYALMQIPFFVIGYWCFARPLVCKQTSALAGRSVLMLLFGMLLCISVFTNLFNAMVGSQVGPAAFGIFSAFDLVTCVFVMQLAIEIVINQVARSDGEVMRELLRQQKQQMAASKATIDLINVKTHDLKKQIASLGAAISDDQVRELSGLVDMYDASVRTGNETLDVLMAQKSMECEQQGIRFDRMIDGSLLAFMNPVDLYSLFGNAIDNALEAVARLDAGEDRYISVRVRRDKGMVMIRVENPFAGDLTFEDGLPRTSKDDARYHGFGTRSMRMIAEQYDGTMAISARGGVFRLTVILPLRDADAGR</sequence>
<feature type="transmembrane region" description="Helical" evidence="1">
    <location>
        <begin position="191"/>
        <end position="211"/>
    </location>
</feature>
<dbReference type="Gene3D" id="3.30.565.10">
    <property type="entry name" value="Histidine kinase-like ATPase, C-terminal domain"/>
    <property type="match status" value="1"/>
</dbReference>
<keyword evidence="1" id="KW-0812">Transmembrane</keyword>
<feature type="transmembrane region" description="Helical" evidence="1">
    <location>
        <begin position="89"/>
        <end position="107"/>
    </location>
</feature>
<keyword evidence="1" id="KW-1133">Transmembrane helix</keyword>
<evidence type="ECO:0000313" key="4">
    <source>
        <dbReference type="Proteomes" id="UP000216871"/>
    </source>
</evidence>
<reference evidence="3 4" key="1">
    <citation type="journal article" date="2017" name="BMC Genomics">
        <title>Comparative genomic and phylogenomic analyses of the Bifidobacteriaceae family.</title>
        <authorList>
            <person name="Lugli G.A."/>
            <person name="Milani C."/>
            <person name="Turroni F."/>
            <person name="Duranti S."/>
            <person name="Mancabelli L."/>
            <person name="Mangifesta M."/>
            <person name="Ferrario C."/>
            <person name="Modesto M."/>
            <person name="Mattarelli P."/>
            <person name="Jiri K."/>
            <person name="van Sinderen D."/>
            <person name="Ventura M."/>
        </authorList>
    </citation>
    <scope>NUCLEOTIDE SEQUENCE [LARGE SCALE GENOMIC DNA]</scope>
    <source>
        <strain evidence="3 4">DSM 100196</strain>
    </source>
</reference>
<name>A0A261FNC9_9BIFI</name>
<keyword evidence="3" id="KW-0808">Transferase</keyword>
<gene>
    <name evidence="3" type="ORF">BMYO_0770</name>
</gene>
<dbReference type="GO" id="GO:0016301">
    <property type="term" value="F:kinase activity"/>
    <property type="evidence" value="ECO:0007669"/>
    <property type="project" value="UniProtKB-KW"/>
</dbReference>
<dbReference type="InterPro" id="IPR032834">
    <property type="entry name" value="NatK-like_C"/>
</dbReference>